<dbReference type="GO" id="GO:0022627">
    <property type="term" value="C:cytosolic small ribosomal subunit"/>
    <property type="evidence" value="ECO:0007669"/>
    <property type="project" value="UniProtKB-UniRule"/>
</dbReference>
<dbReference type="RefSeq" id="XP_033705171.1">
    <property type="nucleotide sequence ID" value="XM_033849280.1"/>
</dbReference>
<dbReference type="GO" id="GO:0000028">
    <property type="term" value="P:ribosomal small subunit assembly"/>
    <property type="evidence" value="ECO:0007669"/>
    <property type="project" value="UniProtKB-UniRule"/>
</dbReference>
<dbReference type="Proteomes" id="UP000245320">
    <property type="component" value="Chromosome X"/>
</dbReference>
<evidence type="ECO:0000259" key="14">
    <source>
        <dbReference type="Pfam" id="PF16122"/>
    </source>
</evidence>
<feature type="region of interest" description="Laminin-binding" evidence="13">
    <location>
        <begin position="234"/>
        <end position="258"/>
    </location>
</feature>
<comment type="function">
    <text evidence="13">Required for the assembly and/or stability of the 40S ribosomal subunit. Required for the processing of the 20S rRNA-precursor to mature 18S rRNA in a late step of the maturation of 40S ribosomal subunits. Also functions as a cell surface receptor for laminin. Plays a role in cell adhesion to the basement membrane and in the consequent activation of signaling transduction pathways. May play a role in cell fate determination and tissue morphogenesis. Also acts as a receptor for several other ligands, including the pathogenic prion protein, viruses, and bacteria. Acts as a PPP1R16B-dependent substrate of PPP1CA.</text>
</comment>
<keyword evidence="15" id="KW-1185">Reference proteome</keyword>
<dbReference type="GO" id="GO:0003735">
    <property type="term" value="F:structural constituent of ribosome"/>
    <property type="evidence" value="ECO:0007669"/>
    <property type="project" value="UniProtKB-UniRule"/>
</dbReference>
<evidence type="ECO:0000256" key="11">
    <source>
        <dbReference type="ARBA" id="ARBA00023274"/>
    </source>
</evidence>
<keyword evidence="4 13" id="KW-0963">Cytoplasm</keyword>
<evidence type="ECO:0000256" key="3">
    <source>
        <dbReference type="ARBA" id="ARBA00022475"/>
    </source>
</evidence>
<comment type="similarity">
    <text evidence="2 13">Belongs to the universal ribosomal protein uS2 family.</text>
</comment>
<protein>
    <recommendedName>
        <fullName evidence="13">Small ribosomal subunit protein uS2</fullName>
    </recommendedName>
    <alternativeName>
        <fullName evidence="13">37 kDa laminin receptor precursor</fullName>
        <shortName evidence="13">37LRP</shortName>
    </alternativeName>
    <alternativeName>
        <fullName evidence="13">37/67 kDa laminin receptor</fullName>
        <shortName evidence="13">LRP/LR</shortName>
    </alternativeName>
    <alternativeName>
        <fullName evidence="13">67 kDa laminin receptor</fullName>
        <shortName evidence="13">67LR</shortName>
    </alternativeName>
    <alternativeName>
        <fullName evidence="13">Laminin receptor 1</fullName>
        <shortName evidence="13">LamR</shortName>
    </alternativeName>
    <alternativeName>
        <fullName evidence="13">Laminin-binding protein precursor p40</fullName>
        <shortName evidence="13">LBP/p40</shortName>
    </alternativeName>
</protein>
<keyword evidence="5" id="KW-0677">Repeat</keyword>
<accession>A0A6J3QS40</accession>
<dbReference type="HAMAP" id="MF_03015">
    <property type="entry name" value="Ribosomal_S2_euk"/>
    <property type="match status" value="1"/>
</dbReference>
<evidence type="ECO:0000256" key="10">
    <source>
        <dbReference type="ARBA" id="ARBA00023242"/>
    </source>
</evidence>
<evidence type="ECO:0000256" key="8">
    <source>
        <dbReference type="ARBA" id="ARBA00023136"/>
    </source>
</evidence>
<keyword evidence="7" id="KW-0007">Acetylation</keyword>
<dbReference type="GO" id="GO:0005055">
    <property type="term" value="F:laminin receptor activity"/>
    <property type="evidence" value="ECO:0007669"/>
    <property type="project" value="UniProtKB-UniRule"/>
</dbReference>
<feature type="region of interest" description="Laminin-binding" evidence="13">
    <location>
        <begin position="190"/>
        <end position="209"/>
    </location>
</feature>
<evidence type="ECO:0000256" key="2">
    <source>
        <dbReference type="ARBA" id="ARBA00006242"/>
    </source>
</evidence>
<evidence type="ECO:0000256" key="1">
    <source>
        <dbReference type="ARBA" id="ARBA00004496"/>
    </source>
</evidence>
<feature type="region of interest" description="Interaction with PPP1R16B" evidence="13">
    <location>
        <begin position="83"/>
        <end position="142"/>
    </location>
</feature>
<dbReference type="Pfam" id="PF00318">
    <property type="entry name" value="Ribosomal_S2"/>
    <property type="match status" value="1"/>
</dbReference>
<dbReference type="HAMAP" id="MF_03016">
    <property type="entry name" value="Ribosomal_S2_laminin_receptor"/>
    <property type="match status" value="1"/>
</dbReference>
<dbReference type="SUPFAM" id="SSF52313">
    <property type="entry name" value="Ribosomal protein S2"/>
    <property type="match status" value="1"/>
</dbReference>
<dbReference type="FunFam" id="3.40.50.10490:FF:000012">
    <property type="entry name" value="40S ribosomal protein SA"/>
    <property type="match status" value="1"/>
</dbReference>
<comment type="subcellular location">
    <subcellularLocation>
        <location evidence="13">Cell membrane</location>
    </subcellularLocation>
    <subcellularLocation>
        <location evidence="1 13">Cytoplasm</location>
    </subcellularLocation>
    <subcellularLocation>
        <location evidence="13">Nucleus</location>
    </subcellularLocation>
    <text evidence="13">67LR is found at the surface of the plasma membrane, with its C-terminal laminin-binding domain accessible to extracellular ligands. 37LRP is found at the cell surface, in the cytoplasm and in the nucleus. Co-localizes with PPP1R16B in the cell membrane.</text>
</comment>
<evidence type="ECO:0000256" key="4">
    <source>
        <dbReference type="ARBA" id="ARBA00022490"/>
    </source>
</evidence>
<comment type="miscellaneous">
    <text evidence="13">This protein appears to have acquired a second function as a laminin receptor specifically in the vertebrate lineage.</text>
</comment>
<dbReference type="OrthoDB" id="9795875at2759"/>
<dbReference type="PANTHER" id="PTHR11489">
    <property type="entry name" value="40S RIBOSOMAL PROTEIN SA"/>
    <property type="match status" value="1"/>
</dbReference>
<dbReference type="InterPro" id="IPR032281">
    <property type="entry name" value="Ribosomal_uS2_C"/>
</dbReference>
<comment type="PTM">
    <text evidence="13">Cleaved by stromelysin-3 (ST3) at the cell surface. Cleavage by stromelysin-3 may be a mechanism to alter cell-extracellular matrix interactions.</text>
</comment>
<dbReference type="GO" id="GO:0005886">
    <property type="term" value="C:plasma membrane"/>
    <property type="evidence" value="ECO:0007669"/>
    <property type="project" value="UniProtKB-SubCell"/>
</dbReference>
<feature type="region of interest" description="Laminin-binding" evidence="13">
    <location>
        <begin position="271"/>
        <end position="324"/>
    </location>
</feature>
<comment type="caution">
    <text evidence="13">Lacks conserved residue(s) required for the propagation of feature annotation.</text>
</comment>
<evidence type="ECO:0000256" key="9">
    <source>
        <dbReference type="ARBA" id="ARBA00023170"/>
    </source>
</evidence>
<dbReference type="InterPro" id="IPR027504">
    <property type="entry name" value="Ribosomal_uS2_vert"/>
</dbReference>
<evidence type="ECO:0000313" key="16">
    <source>
        <dbReference type="RefSeq" id="XP_033705171.1"/>
    </source>
</evidence>
<dbReference type="InterPro" id="IPR023591">
    <property type="entry name" value="Ribosomal_uS2_flav_dom_sf"/>
</dbReference>
<keyword evidence="8 13" id="KW-0472">Membrane</keyword>
<feature type="site" description="Cleavage; by ST3; site 2" evidence="13">
    <location>
        <begin position="162"/>
        <end position="163"/>
    </location>
</feature>
<evidence type="ECO:0000256" key="13">
    <source>
        <dbReference type="HAMAP-Rule" id="MF_03016"/>
    </source>
</evidence>
<keyword evidence="9 13" id="KW-0675">Receptor</keyword>
<dbReference type="PRINTS" id="PR00395">
    <property type="entry name" value="RIBOSOMALS2"/>
</dbReference>
<keyword evidence="11 13" id="KW-0687">Ribonucleoprotein</keyword>
<dbReference type="GO" id="GO:0005634">
    <property type="term" value="C:nucleus"/>
    <property type="evidence" value="ECO:0007669"/>
    <property type="project" value="UniProtKB-SubCell"/>
</dbReference>
<dbReference type="NCBIfam" id="TIGR01012">
    <property type="entry name" value="uS2_euk_arch"/>
    <property type="match status" value="1"/>
</dbReference>
<feature type="site" description="Cleavage; by ST3; site 1" evidence="13">
    <location>
        <begin position="144"/>
        <end position="145"/>
    </location>
</feature>
<sequence>MQLPFPCQPDRGPYGVVLYSHRNLKGNFHNVRSLDVLQMKEKDVLKFLAAETHLGGTNLDFQMEQYIYKRKSDGIYIINLKGTWEKLLLEARAIVAIENPADVSVISSRNTGQRAGLKFAAATGATPITGCFTPGTFTNQIQAAFREPRLLVITDPRADHQPLTGASYANLTTIALCNADSPLRYVGIAIPCNNKGAHSVGLMWWMLAWEVLRMRGTISREHPWEVMPDLYFYRDPEEIEKEEQAAAEKAVAKEEFQDEWAAPAPEFTATQPEVADWSEGVQVPSVPIQQFPTEDWSAQPATEDWSAAPTAQATEWVGTTTEWSETVLPQTQNENRLMENKQFLKKQKKYATLFFLAICDCTMDSSLITTFLSIA</sequence>
<evidence type="ECO:0000256" key="7">
    <source>
        <dbReference type="ARBA" id="ARBA00022990"/>
    </source>
</evidence>
<keyword evidence="3 13" id="KW-1003">Cell membrane</keyword>
<dbReference type="InParanoid" id="A0A6J3QS40"/>
<reference evidence="16" key="1">
    <citation type="submission" date="2025-08" db="UniProtKB">
        <authorList>
            <consortium name="RefSeq"/>
        </authorList>
    </citation>
    <scope>IDENTIFICATION</scope>
    <source>
        <tissue evidence="16">Spleen</tissue>
    </source>
</reference>
<dbReference type="InterPro" id="IPR027498">
    <property type="entry name" value="Ribosomal_uS2_euk"/>
</dbReference>
<dbReference type="GO" id="GO:0043236">
    <property type="term" value="F:laminin binding"/>
    <property type="evidence" value="ECO:0007669"/>
    <property type="project" value="UniProtKB-UniRule"/>
</dbReference>
<dbReference type="CDD" id="cd01425">
    <property type="entry name" value="RPS2"/>
    <property type="match status" value="1"/>
</dbReference>
<comment type="subunit">
    <text evidence="12 13">Monomer (37LRP) and homodimer (67LR). Component of the small ribosomal subunit. Mature ribosomes consist of a small (40S) and a large (60S) subunit. The 40S subunit contains about 33 different proteins and 1 molecule of RNA (18S). The 60S subunit contains about 49 different proteins and 3 molecules of RNA (28S, 5.8S and 5S). Interacts with RPS21. Interacts with several laminins including at least LAMB1. Interacts with MDK. The mature dimeric form interacts with PPP1R16B (via its fourth ankyrin repeat). Interacts with PPP1CA only in the presence of PPP1R16B.</text>
</comment>
<dbReference type="InterPro" id="IPR001865">
    <property type="entry name" value="Ribosomal_uS2"/>
</dbReference>
<proteinExistence type="inferred from homology"/>
<evidence type="ECO:0000256" key="12">
    <source>
        <dbReference type="ARBA" id="ARBA00062415"/>
    </source>
</evidence>
<comment type="PTM">
    <text evidence="13">Acylated. Acylation may be a prerequisite for conversion of the monomeric 37 kDa laminin receptor precursor (37LRP) to the mature dimeric 67 kDa laminin receptor (67LR), and may provide a mechanism for membrane association.</text>
</comment>
<keyword evidence="10 13" id="KW-0539">Nucleus</keyword>
<evidence type="ECO:0000313" key="15">
    <source>
        <dbReference type="Proteomes" id="UP000245320"/>
    </source>
</evidence>
<feature type="domain" description="Small ribosomal subunit protein uS2 C-terminal" evidence="14">
    <location>
        <begin position="231"/>
        <end position="324"/>
    </location>
</feature>
<dbReference type="GO" id="GO:0006412">
    <property type="term" value="P:translation"/>
    <property type="evidence" value="ECO:0007669"/>
    <property type="project" value="UniProtKB-UniRule"/>
</dbReference>
<dbReference type="PROSITE" id="PS00962">
    <property type="entry name" value="RIBOSOMAL_S2_1"/>
    <property type="match status" value="1"/>
</dbReference>
<evidence type="ECO:0000256" key="6">
    <source>
        <dbReference type="ARBA" id="ARBA00022980"/>
    </source>
</evidence>
<name>A0A6J3QS40_TURTR</name>
<dbReference type="Pfam" id="PF16122">
    <property type="entry name" value="40S_SA_C"/>
    <property type="match status" value="1"/>
</dbReference>
<organism evidence="15 16">
    <name type="scientific">Tursiops truncatus</name>
    <name type="common">Atlantic bottle-nosed dolphin</name>
    <name type="synonym">Delphinus truncatus</name>
    <dbReference type="NCBI Taxonomy" id="9739"/>
    <lineage>
        <taxon>Eukaryota</taxon>
        <taxon>Metazoa</taxon>
        <taxon>Chordata</taxon>
        <taxon>Craniata</taxon>
        <taxon>Vertebrata</taxon>
        <taxon>Euteleostomi</taxon>
        <taxon>Mammalia</taxon>
        <taxon>Eutheria</taxon>
        <taxon>Laurasiatheria</taxon>
        <taxon>Artiodactyla</taxon>
        <taxon>Whippomorpha</taxon>
        <taxon>Cetacea</taxon>
        <taxon>Odontoceti</taxon>
        <taxon>Delphinidae</taxon>
        <taxon>Tursiops</taxon>
    </lineage>
</organism>
<gene>
    <name evidence="16" type="primary">LOC101326852</name>
    <name evidence="13" type="synonym">RPSA</name>
</gene>
<evidence type="ECO:0000256" key="5">
    <source>
        <dbReference type="ARBA" id="ARBA00022737"/>
    </source>
</evidence>
<dbReference type="InterPro" id="IPR018130">
    <property type="entry name" value="Ribosomal_uS2_CS"/>
</dbReference>
<dbReference type="GeneID" id="101326852"/>
<keyword evidence="6 13" id="KW-0689">Ribosomal protein</keyword>
<dbReference type="InterPro" id="IPR005707">
    <property type="entry name" value="Ribosomal_uS2_euk/arc"/>
</dbReference>
<dbReference type="AlphaFoldDB" id="A0A6J3QS40"/>
<dbReference type="Gene3D" id="3.40.50.10490">
    <property type="entry name" value="Glucose-6-phosphate isomerase like protein, domain 1"/>
    <property type="match status" value="1"/>
</dbReference>